<sequence length="284" mass="29300">MGEYIAQQMYPGVKREDLSEEQRQTISALGTLAAGLAGGVVGDSTADAVAGAQAGKTSLENNNLILPAPVPVPGVPVGPGDQVKKDADKQIASGLDGALKDIGEAIDKATQCSFGRACSEDTGDSSANQPNIGKDLTDAEKAELGGSGSGAPGGWEPQDEENARNNASSKSTDKIGEWSLDELSDGAKHVDPASKKGDLTLTGRALQKHGSRPGGCFPSAKGNPCSINEQGQQIVDNILNDPNKTIIQSNAGRYGKVTDIFSSNGQGLRYDAQGKLIGFLEPPK</sequence>
<comment type="subcellular location">
    <subcellularLocation>
        <location evidence="1">Target cell</location>
        <location evidence="1">Target cell cytoplasm</location>
    </subcellularLocation>
</comment>
<protein>
    <submittedName>
        <fullName evidence="6">Possible hemagglutinin (DUF638)</fullName>
    </submittedName>
</protein>
<dbReference type="Pfam" id="PF04829">
    <property type="entry name" value="PT-VENN"/>
    <property type="match status" value="1"/>
</dbReference>
<dbReference type="AlphaFoldDB" id="A0A379AMR0"/>
<dbReference type="GeneID" id="71776029"/>
<keyword evidence="2" id="KW-0800">Toxin</keyword>
<dbReference type="InterPro" id="IPR006914">
    <property type="entry name" value="VENN_dom"/>
</dbReference>
<keyword evidence="4" id="KW-0843">Virulence</keyword>
<evidence type="ECO:0000256" key="1">
    <source>
        <dbReference type="ARBA" id="ARBA00004219"/>
    </source>
</evidence>
<dbReference type="Proteomes" id="UP000254640">
    <property type="component" value="Unassembled WGS sequence"/>
</dbReference>
<proteinExistence type="predicted"/>
<evidence type="ECO:0000313" key="6">
    <source>
        <dbReference type="EMBL" id="SUB19205.1"/>
    </source>
</evidence>
<reference evidence="6 7" key="1">
    <citation type="submission" date="2018-06" db="EMBL/GenBank/DDBJ databases">
        <authorList>
            <consortium name="Pathogen Informatics"/>
            <person name="Doyle S."/>
        </authorList>
    </citation>
    <scope>NUCLEOTIDE SEQUENCE [LARGE SCALE GENOMIC DNA]</scope>
    <source>
        <strain evidence="6 7">NCTC9381</strain>
    </source>
</reference>
<name>A0A379AMR0_ENTAG</name>
<evidence type="ECO:0000256" key="2">
    <source>
        <dbReference type="ARBA" id="ARBA00022656"/>
    </source>
</evidence>
<dbReference type="GO" id="GO:0090729">
    <property type="term" value="F:toxin activity"/>
    <property type="evidence" value="ECO:0007669"/>
    <property type="project" value="UniProtKB-KW"/>
</dbReference>
<evidence type="ECO:0000256" key="3">
    <source>
        <dbReference type="ARBA" id="ARBA00022913"/>
    </source>
</evidence>
<evidence type="ECO:0000259" key="5">
    <source>
        <dbReference type="Pfam" id="PF04829"/>
    </source>
</evidence>
<feature type="domain" description="VENN motif-containing" evidence="5">
    <location>
        <begin position="16"/>
        <end position="64"/>
    </location>
</feature>
<dbReference type="RefSeq" id="WP_062759438.1">
    <property type="nucleotide sequence ID" value="NZ_CP034148.1"/>
</dbReference>
<keyword evidence="3" id="KW-1266">Target cell cytoplasm</keyword>
<accession>A0A379AMR0</accession>
<evidence type="ECO:0000256" key="4">
    <source>
        <dbReference type="ARBA" id="ARBA00023026"/>
    </source>
</evidence>
<dbReference type="EMBL" id="UGSO01000001">
    <property type="protein sequence ID" value="SUB19205.1"/>
    <property type="molecule type" value="Genomic_DNA"/>
</dbReference>
<organism evidence="6 7">
    <name type="scientific">Enterobacter agglomerans</name>
    <name type="common">Erwinia herbicola</name>
    <name type="synonym">Pantoea agglomerans</name>
    <dbReference type="NCBI Taxonomy" id="549"/>
    <lineage>
        <taxon>Bacteria</taxon>
        <taxon>Pseudomonadati</taxon>
        <taxon>Pseudomonadota</taxon>
        <taxon>Gammaproteobacteria</taxon>
        <taxon>Enterobacterales</taxon>
        <taxon>Erwiniaceae</taxon>
        <taxon>Pantoea</taxon>
        <taxon>Pantoea agglomerans group</taxon>
    </lineage>
</organism>
<gene>
    <name evidence="6" type="ORF">NCTC9381_05208</name>
</gene>
<evidence type="ECO:0000313" key="7">
    <source>
        <dbReference type="Proteomes" id="UP000254640"/>
    </source>
</evidence>
<keyword evidence="7" id="KW-1185">Reference proteome</keyword>